<comment type="caution">
    <text evidence="3">The sequence shown here is derived from an EMBL/GenBank/DDBJ whole genome shotgun (WGS) entry which is preliminary data.</text>
</comment>
<feature type="chain" id="PRO_5041350082" evidence="2">
    <location>
        <begin position="19"/>
        <end position="190"/>
    </location>
</feature>
<accession>A0AA39L836</accession>
<feature type="compositionally biased region" description="Low complexity" evidence="1">
    <location>
        <begin position="120"/>
        <end position="166"/>
    </location>
</feature>
<keyword evidence="2" id="KW-0732">Signal</keyword>
<evidence type="ECO:0000256" key="2">
    <source>
        <dbReference type="SAM" id="SignalP"/>
    </source>
</evidence>
<evidence type="ECO:0000313" key="3">
    <source>
        <dbReference type="EMBL" id="KAK0387602.1"/>
    </source>
</evidence>
<keyword evidence="4" id="KW-1185">Reference proteome</keyword>
<sequence>MRFTAVFIASALSAVAVAQSTSASPTYSLDPAQASIVACLDKCGEKDIDCKARCNPVPNPSETQVIQLDKCVGDCPKGDGSDAGSAKYAECRASCISEYYYNTSEGTPRATGAAGGSNGGSNDAKTTGTDSASGAASTGASDKSGTKSESTSGTGTGAASSSKTSEPNAASQLVGSGAAIFGLMAAVFAL</sequence>
<dbReference type="AlphaFoldDB" id="A0AA39L836"/>
<evidence type="ECO:0000256" key="1">
    <source>
        <dbReference type="SAM" id="MobiDB-lite"/>
    </source>
</evidence>
<name>A0AA39L836_SARSR</name>
<reference evidence="3" key="1">
    <citation type="submission" date="2022-10" db="EMBL/GenBank/DDBJ databases">
        <title>Determination and structural analysis of whole genome sequence of Sarocladium strictum F4-1.</title>
        <authorList>
            <person name="Hu L."/>
            <person name="Jiang Y."/>
        </authorList>
    </citation>
    <scope>NUCLEOTIDE SEQUENCE</scope>
    <source>
        <strain evidence="3">F4-1</strain>
    </source>
</reference>
<gene>
    <name evidence="3" type="ORF">NLU13_3848</name>
</gene>
<evidence type="ECO:0000313" key="4">
    <source>
        <dbReference type="Proteomes" id="UP001175261"/>
    </source>
</evidence>
<dbReference type="EMBL" id="JAPDFR010000003">
    <property type="protein sequence ID" value="KAK0387602.1"/>
    <property type="molecule type" value="Genomic_DNA"/>
</dbReference>
<feature type="signal peptide" evidence="2">
    <location>
        <begin position="1"/>
        <end position="18"/>
    </location>
</feature>
<feature type="region of interest" description="Disordered" evidence="1">
    <location>
        <begin position="107"/>
        <end position="170"/>
    </location>
</feature>
<dbReference type="Proteomes" id="UP001175261">
    <property type="component" value="Unassembled WGS sequence"/>
</dbReference>
<proteinExistence type="predicted"/>
<protein>
    <submittedName>
        <fullName evidence="3">Uncharacterized protein</fullName>
    </submittedName>
</protein>
<organism evidence="3 4">
    <name type="scientific">Sarocladium strictum</name>
    <name type="common">Black bundle disease fungus</name>
    <name type="synonym">Acremonium strictum</name>
    <dbReference type="NCBI Taxonomy" id="5046"/>
    <lineage>
        <taxon>Eukaryota</taxon>
        <taxon>Fungi</taxon>
        <taxon>Dikarya</taxon>
        <taxon>Ascomycota</taxon>
        <taxon>Pezizomycotina</taxon>
        <taxon>Sordariomycetes</taxon>
        <taxon>Hypocreomycetidae</taxon>
        <taxon>Hypocreales</taxon>
        <taxon>Sarocladiaceae</taxon>
        <taxon>Sarocladium</taxon>
    </lineage>
</organism>